<dbReference type="PANTHER" id="PTHR46368">
    <property type="match status" value="1"/>
</dbReference>
<keyword evidence="3" id="KW-1185">Reference proteome</keyword>
<dbReference type="InterPro" id="IPR036291">
    <property type="entry name" value="NAD(P)-bd_dom_sf"/>
</dbReference>
<evidence type="ECO:0000313" key="3">
    <source>
        <dbReference type="Proteomes" id="UP000237000"/>
    </source>
</evidence>
<dbReference type="STRING" id="63057.A0A2P5DEQ3"/>
<accession>A0A2P5DEQ3</accession>
<dbReference type="SUPFAM" id="SSF51735">
    <property type="entry name" value="NAD(P)-binding Rossmann-fold domains"/>
    <property type="match status" value="1"/>
</dbReference>
<sequence length="82" mass="9082">MKYSQGGGQSGKELELKIYGSYDQVLDDPCVDAVYLPLSTILHAHWVIEVARKKKHLLLEKLTALDVAELDQILEACLSNGV</sequence>
<evidence type="ECO:0000313" key="2">
    <source>
        <dbReference type="EMBL" id="PON71762.1"/>
    </source>
</evidence>
<evidence type="ECO:0000259" key="1">
    <source>
        <dbReference type="Pfam" id="PF01408"/>
    </source>
</evidence>
<proteinExistence type="predicted"/>
<dbReference type="OrthoDB" id="2129491at2759"/>
<name>A0A2P5DEQ3_TREOI</name>
<reference evidence="3" key="1">
    <citation type="submission" date="2016-06" db="EMBL/GenBank/DDBJ databases">
        <title>Parallel loss of symbiosis genes in relatives of nitrogen-fixing non-legume Parasponia.</title>
        <authorList>
            <person name="Van Velzen R."/>
            <person name="Holmer R."/>
            <person name="Bu F."/>
            <person name="Rutten L."/>
            <person name="Van Zeijl A."/>
            <person name="Liu W."/>
            <person name="Santuari L."/>
            <person name="Cao Q."/>
            <person name="Sharma T."/>
            <person name="Shen D."/>
            <person name="Roswanjaya Y."/>
            <person name="Wardhani T."/>
            <person name="Kalhor M.S."/>
            <person name="Jansen J."/>
            <person name="Van den Hoogen J."/>
            <person name="Gungor B."/>
            <person name="Hartog M."/>
            <person name="Hontelez J."/>
            <person name="Verver J."/>
            <person name="Yang W.-C."/>
            <person name="Schijlen E."/>
            <person name="Repin R."/>
            <person name="Schilthuizen M."/>
            <person name="Schranz E."/>
            <person name="Heidstra R."/>
            <person name="Miyata K."/>
            <person name="Fedorova E."/>
            <person name="Kohlen W."/>
            <person name="Bisseling T."/>
            <person name="Smit S."/>
            <person name="Geurts R."/>
        </authorList>
    </citation>
    <scope>NUCLEOTIDE SEQUENCE [LARGE SCALE GENOMIC DNA]</scope>
    <source>
        <strain evidence="3">cv. RG33-2</strain>
    </source>
</reference>
<dbReference type="Pfam" id="PF01408">
    <property type="entry name" value="GFO_IDH_MocA"/>
    <property type="match status" value="1"/>
</dbReference>
<gene>
    <name evidence="2" type="ORF">TorRG33x02_253540</name>
</gene>
<dbReference type="Proteomes" id="UP000237000">
    <property type="component" value="Unassembled WGS sequence"/>
</dbReference>
<dbReference type="InParanoid" id="A0A2P5DEQ3"/>
<organism evidence="2 3">
    <name type="scientific">Trema orientale</name>
    <name type="common">Charcoal tree</name>
    <name type="synonym">Celtis orientalis</name>
    <dbReference type="NCBI Taxonomy" id="63057"/>
    <lineage>
        <taxon>Eukaryota</taxon>
        <taxon>Viridiplantae</taxon>
        <taxon>Streptophyta</taxon>
        <taxon>Embryophyta</taxon>
        <taxon>Tracheophyta</taxon>
        <taxon>Spermatophyta</taxon>
        <taxon>Magnoliopsida</taxon>
        <taxon>eudicotyledons</taxon>
        <taxon>Gunneridae</taxon>
        <taxon>Pentapetalae</taxon>
        <taxon>rosids</taxon>
        <taxon>fabids</taxon>
        <taxon>Rosales</taxon>
        <taxon>Cannabaceae</taxon>
        <taxon>Trema</taxon>
    </lineage>
</organism>
<protein>
    <submittedName>
        <fullName evidence="2">Glucose-fructose oxidoreductase, bacterial</fullName>
    </submittedName>
</protein>
<comment type="caution">
    <text evidence="2">The sequence shown here is derived from an EMBL/GenBank/DDBJ whole genome shotgun (WGS) entry which is preliminary data.</text>
</comment>
<feature type="domain" description="Gfo/Idh/MocA-like oxidoreductase N-terminal" evidence="1">
    <location>
        <begin position="12"/>
        <end position="81"/>
    </location>
</feature>
<dbReference type="InterPro" id="IPR000683">
    <property type="entry name" value="Gfo/Idh/MocA-like_OxRdtase_N"/>
</dbReference>
<dbReference type="GO" id="GO:0000166">
    <property type="term" value="F:nucleotide binding"/>
    <property type="evidence" value="ECO:0007669"/>
    <property type="project" value="InterPro"/>
</dbReference>
<dbReference type="AlphaFoldDB" id="A0A2P5DEQ3"/>
<dbReference type="EMBL" id="JXTC01000275">
    <property type="protein sequence ID" value="PON71762.1"/>
    <property type="molecule type" value="Genomic_DNA"/>
</dbReference>
<dbReference type="Gene3D" id="3.40.50.720">
    <property type="entry name" value="NAD(P)-binding Rossmann-like Domain"/>
    <property type="match status" value="1"/>
</dbReference>
<dbReference type="PANTHER" id="PTHR46368:SF5">
    <property type="entry name" value="NAD(P)-BINDING ROSSMANN-FOLD SUPERFAMILY PROTEIN"/>
    <property type="match status" value="1"/>
</dbReference>